<reference evidence="4" key="1">
    <citation type="submission" date="2017-05" db="EMBL/GenBank/DDBJ databases">
        <title>Complete and WGS of Bordetella genogroups.</title>
        <authorList>
            <person name="Spilker T."/>
            <person name="Lipuma J."/>
        </authorList>
    </citation>
    <scope>NUCLEOTIDE SEQUENCE</scope>
    <source>
        <strain evidence="4">AU21707</strain>
    </source>
</reference>
<keyword evidence="1" id="KW-0808">Transferase</keyword>
<dbReference type="GO" id="GO:0016747">
    <property type="term" value="F:acyltransferase activity, transferring groups other than amino-acyl groups"/>
    <property type="evidence" value="ECO:0007669"/>
    <property type="project" value="InterPro"/>
</dbReference>
<evidence type="ECO:0000256" key="1">
    <source>
        <dbReference type="ARBA" id="ARBA00022679"/>
    </source>
</evidence>
<organism evidence="4 5">
    <name type="scientific">Bordetella genomosp. 9</name>
    <dbReference type="NCBI Taxonomy" id="1416803"/>
    <lineage>
        <taxon>Bacteria</taxon>
        <taxon>Pseudomonadati</taxon>
        <taxon>Pseudomonadota</taxon>
        <taxon>Betaproteobacteria</taxon>
        <taxon>Burkholderiales</taxon>
        <taxon>Alcaligenaceae</taxon>
        <taxon>Bordetella</taxon>
    </lineage>
</organism>
<dbReference type="SUPFAM" id="SSF55729">
    <property type="entry name" value="Acyl-CoA N-acyltransferases (Nat)"/>
    <property type="match status" value="1"/>
</dbReference>
<sequence length="145" mass="15569">MSQPSITVVVGDWTRLRDDAGAVRHAVFVLEQNVPPEIEMDEYDAVCVHAVAYDADGAALGTGRLLPDGHIGRMAVHRRARGLGVGARLLQALVEAARAGGHRRLMLNAQTHARGFYEGQGFVVEGDEFMEAGIPHVAMARTLSA</sequence>
<dbReference type="STRING" id="1416803.CAL13_08225"/>
<dbReference type="OrthoDB" id="9796171at2"/>
<keyword evidence="5" id="KW-1185">Reference proteome</keyword>
<dbReference type="InterPro" id="IPR050832">
    <property type="entry name" value="Bact_Acetyltransf"/>
</dbReference>
<feature type="domain" description="N-acetyltransferase" evidence="3">
    <location>
        <begin position="14"/>
        <end position="144"/>
    </location>
</feature>
<dbReference type="InterPro" id="IPR016181">
    <property type="entry name" value="Acyl_CoA_acyltransferase"/>
</dbReference>
<keyword evidence="2" id="KW-0012">Acyltransferase</keyword>
<dbReference type="InterPro" id="IPR000182">
    <property type="entry name" value="GNAT_dom"/>
</dbReference>
<dbReference type="AlphaFoldDB" id="A0A261R408"/>
<evidence type="ECO:0000313" key="4">
    <source>
        <dbReference type="EMBL" id="OZI19392.1"/>
    </source>
</evidence>
<accession>A0A261R408</accession>
<protein>
    <submittedName>
        <fullName evidence="4">GNAT family N-acetyltransferase</fullName>
    </submittedName>
</protein>
<dbReference type="EMBL" id="NEVJ01000003">
    <property type="protein sequence ID" value="OZI19392.1"/>
    <property type="molecule type" value="Genomic_DNA"/>
</dbReference>
<dbReference type="Proteomes" id="UP000216857">
    <property type="component" value="Unassembled WGS sequence"/>
</dbReference>
<evidence type="ECO:0000259" key="3">
    <source>
        <dbReference type="PROSITE" id="PS51186"/>
    </source>
</evidence>
<gene>
    <name evidence="4" type="ORF">CAL26_17355</name>
</gene>
<dbReference type="PANTHER" id="PTHR43877">
    <property type="entry name" value="AMINOALKYLPHOSPHONATE N-ACETYLTRANSFERASE-RELATED-RELATED"/>
    <property type="match status" value="1"/>
</dbReference>
<name>A0A261R408_9BORD</name>
<dbReference type="CDD" id="cd04301">
    <property type="entry name" value="NAT_SF"/>
    <property type="match status" value="1"/>
</dbReference>
<proteinExistence type="predicted"/>
<dbReference type="PROSITE" id="PS51186">
    <property type="entry name" value="GNAT"/>
    <property type="match status" value="1"/>
</dbReference>
<evidence type="ECO:0000256" key="2">
    <source>
        <dbReference type="ARBA" id="ARBA00023315"/>
    </source>
</evidence>
<dbReference type="RefSeq" id="WP_094848049.1">
    <property type="nucleotide sequence ID" value="NZ_NEVJ01000003.1"/>
</dbReference>
<dbReference type="Gene3D" id="3.40.630.30">
    <property type="match status" value="1"/>
</dbReference>
<comment type="caution">
    <text evidence="4">The sequence shown here is derived from an EMBL/GenBank/DDBJ whole genome shotgun (WGS) entry which is preliminary data.</text>
</comment>
<dbReference type="Pfam" id="PF13673">
    <property type="entry name" value="Acetyltransf_10"/>
    <property type="match status" value="1"/>
</dbReference>
<evidence type="ECO:0000313" key="5">
    <source>
        <dbReference type="Proteomes" id="UP000216857"/>
    </source>
</evidence>